<evidence type="ECO:0000313" key="1">
    <source>
        <dbReference type="EMBL" id="ODQ75333.1"/>
    </source>
</evidence>
<evidence type="ECO:0000313" key="2">
    <source>
        <dbReference type="Proteomes" id="UP000094385"/>
    </source>
</evidence>
<proteinExistence type="predicted"/>
<sequence>MSLTYQSPAESPSQILCRWSASRLRFYLELKGVPLPRTYSKADLVRLAESSISLEFILPRRHFTSSILRNLEYGQLIHFCTKLRGYVVLSTARPLISLPPGKARQKYNDLVRLASELDYNTMVRTEEDRVQYDHDILAALQYTVTYTDPPPKDFSFFNFYYRNEDIDIVLDIYGIDKADMSAESARSLAQASAMLFSAGKV</sequence>
<dbReference type="EMBL" id="KV454290">
    <property type="protein sequence ID" value="ODQ75333.1"/>
    <property type="molecule type" value="Genomic_DNA"/>
</dbReference>
<reference evidence="1 2" key="1">
    <citation type="journal article" date="2016" name="Proc. Natl. Acad. Sci. U.S.A.">
        <title>Comparative genomics of biotechnologically important yeasts.</title>
        <authorList>
            <person name="Riley R."/>
            <person name="Haridas S."/>
            <person name="Wolfe K.H."/>
            <person name="Lopes M.R."/>
            <person name="Hittinger C.T."/>
            <person name="Goeker M."/>
            <person name="Salamov A.A."/>
            <person name="Wisecaver J.H."/>
            <person name="Long T.M."/>
            <person name="Calvey C.H."/>
            <person name="Aerts A.L."/>
            <person name="Barry K.W."/>
            <person name="Choi C."/>
            <person name="Clum A."/>
            <person name="Coughlan A.Y."/>
            <person name="Deshpande S."/>
            <person name="Douglass A.P."/>
            <person name="Hanson S.J."/>
            <person name="Klenk H.-P."/>
            <person name="LaButti K.M."/>
            <person name="Lapidus A."/>
            <person name="Lindquist E.A."/>
            <person name="Lipzen A.M."/>
            <person name="Meier-Kolthoff J.P."/>
            <person name="Ohm R.A."/>
            <person name="Otillar R.P."/>
            <person name="Pangilinan J.L."/>
            <person name="Peng Y."/>
            <person name="Rokas A."/>
            <person name="Rosa C.A."/>
            <person name="Scheuner C."/>
            <person name="Sibirny A.A."/>
            <person name="Slot J.C."/>
            <person name="Stielow J.B."/>
            <person name="Sun H."/>
            <person name="Kurtzman C.P."/>
            <person name="Blackwell M."/>
            <person name="Grigoriev I.V."/>
            <person name="Jeffries T.W."/>
        </authorList>
    </citation>
    <scope>NUCLEOTIDE SEQUENCE [LARGE SCALE GENOMIC DNA]</scope>
    <source>
        <strain evidence="1 2">NRRL Y-11557</strain>
    </source>
</reference>
<keyword evidence="2" id="KW-1185">Reference proteome</keyword>
<organism evidence="1 2">
    <name type="scientific">Lipomyces starkeyi NRRL Y-11557</name>
    <dbReference type="NCBI Taxonomy" id="675824"/>
    <lineage>
        <taxon>Eukaryota</taxon>
        <taxon>Fungi</taxon>
        <taxon>Dikarya</taxon>
        <taxon>Ascomycota</taxon>
        <taxon>Saccharomycotina</taxon>
        <taxon>Lipomycetes</taxon>
        <taxon>Lipomycetales</taxon>
        <taxon>Lipomycetaceae</taxon>
        <taxon>Lipomyces</taxon>
    </lineage>
</organism>
<name>A0A1E3QCA5_LIPST</name>
<gene>
    <name evidence="1" type="ORF">LIPSTDRAFT_782</name>
</gene>
<protein>
    <submittedName>
        <fullName evidence="1">Uncharacterized protein</fullName>
    </submittedName>
</protein>
<accession>A0A1E3QCA5</accession>
<dbReference type="AlphaFoldDB" id="A0A1E3QCA5"/>
<dbReference type="Proteomes" id="UP000094385">
    <property type="component" value="Unassembled WGS sequence"/>
</dbReference>